<dbReference type="RefSeq" id="WP_162256052.1">
    <property type="nucleotide sequence ID" value="NZ_AZFJ01000059.1"/>
</dbReference>
<proteinExistence type="predicted"/>
<dbReference type="EMBL" id="AZFJ01000059">
    <property type="protein sequence ID" value="KRL84641.1"/>
    <property type="molecule type" value="Genomic_DNA"/>
</dbReference>
<name>A0A0R1TTL0_9LACO</name>
<gene>
    <name evidence="1" type="ORF">FC50_GL001950</name>
</gene>
<reference evidence="1 2" key="1">
    <citation type="journal article" date="2015" name="Genome Announc.">
        <title>Expanding the biotechnology potential of lactobacilli through comparative genomics of 213 strains and associated genera.</title>
        <authorList>
            <person name="Sun Z."/>
            <person name="Harris H.M."/>
            <person name="McCann A."/>
            <person name="Guo C."/>
            <person name="Argimon S."/>
            <person name="Zhang W."/>
            <person name="Yang X."/>
            <person name="Jeffery I.B."/>
            <person name="Cooney J.C."/>
            <person name="Kagawa T.F."/>
            <person name="Liu W."/>
            <person name="Song Y."/>
            <person name="Salvetti E."/>
            <person name="Wrobel A."/>
            <person name="Rasinkangas P."/>
            <person name="Parkhill J."/>
            <person name="Rea M.C."/>
            <person name="O'Sullivan O."/>
            <person name="Ritari J."/>
            <person name="Douillard F.P."/>
            <person name="Paul Ross R."/>
            <person name="Yang R."/>
            <person name="Briner A.E."/>
            <person name="Felis G.E."/>
            <person name="de Vos W.M."/>
            <person name="Barrangou R."/>
            <person name="Klaenhammer T.R."/>
            <person name="Caufield P.W."/>
            <person name="Cui Y."/>
            <person name="Zhang H."/>
            <person name="O'Toole P.W."/>
        </authorList>
    </citation>
    <scope>NUCLEOTIDE SEQUENCE [LARGE SCALE GENOMIC DNA]</scope>
    <source>
        <strain evidence="1 2">DSM 15945</strain>
    </source>
</reference>
<sequence length="58" mass="6358">MKKVLTFLTVLLYAGAILKHEEILPQRKGQPLMTKINVVIIPVIISINVVPHADAVIG</sequence>
<organism evidence="1 2">
    <name type="scientific">Lacticaseibacillus pantheris DSM 15945 = JCM 12539 = NBRC 106106</name>
    <dbReference type="NCBI Taxonomy" id="1423783"/>
    <lineage>
        <taxon>Bacteria</taxon>
        <taxon>Bacillati</taxon>
        <taxon>Bacillota</taxon>
        <taxon>Bacilli</taxon>
        <taxon>Lactobacillales</taxon>
        <taxon>Lactobacillaceae</taxon>
        <taxon>Lacticaseibacillus</taxon>
    </lineage>
</organism>
<evidence type="ECO:0000313" key="2">
    <source>
        <dbReference type="Proteomes" id="UP000051922"/>
    </source>
</evidence>
<protein>
    <submittedName>
        <fullName evidence="1">Uncharacterized protein</fullName>
    </submittedName>
</protein>
<keyword evidence="2" id="KW-1185">Reference proteome</keyword>
<accession>A0A0R1TTL0</accession>
<dbReference type="PATRIC" id="fig|1423783.4.peg.1996"/>
<evidence type="ECO:0000313" key="1">
    <source>
        <dbReference type="EMBL" id="KRL84641.1"/>
    </source>
</evidence>
<comment type="caution">
    <text evidence="1">The sequence shown here is derived from an EMBL/GenBank/DDBJ whole genome shotgun (WGS) entry which is preliminary data.</text>
</comment>
<dbReference type="Proteomes" id="UP000051922">
    <property type="component" value="Unassembled WGS sequence"/>
</dbReference>
<dbReference type="AlphaFoldDB" id="A0A0R1TTL0"/>